<feature type="transmembrane region" description="Helical" evidence="7">
    <location>
        <begin position="186"/>
        <end position="210"/>
    </location>
</feature>
<dbReference type="GO" id="GO:0005886">
    <property type="term" value="C:plasma membrane"/>
    <property type="evidence" value="ECO:0007669"/>
    <property type="project" value="TreeGrafter"/>
</dbReference>
<dbReference type="Gene3D" id="1.20.1720.10">
    <property type="entry name" value="Multidrug resistance protein D"/>
    <property type="match status" value="1"/>
</dbReference>
<dbReference type="InterPro" id="IPR020846">
    <property type="entry name" value="MFS_dom"/>
</dbReference>
<evidence type="ECO:0000256" key="4">
    <source>
        <dbReference type="ARBA" id="ARBA00022989"/>
    </source>
</evidence>
<dbReference type="PANTHER" id="PTHR23501">
    <property type="entry name" value="MAJOR FACILITATOR SUPERFAMILY"/>
    <property type="match status" value="1"/>
</dbReference>
<keyword evidence="3 7" id="KW-0812">Transmembrane</keyword>
<keyword evidence="5 7" id="KW-0472">Membrane</keyword>
<evidence type="ECO:0000256" key="5">
    <source>
        <dbReference type="ARBA" id="ARBA00023136"/>
    </source>
</evidence>
<comment type="caution">
    <text evidence="9">The sequence shown here is derived from an EMBL/GenBank/DDBJ whole genome shotgun (WGS) entry which is preliminary data.</text>
</comment>
<feature type="transmembrane region" description="Helical" evidence="7">
    <location>
        <begin position="161"/>
        <end position="180"/>
    </location>
</feature>
<dbReference type="InterPro" id="IPR036259">
    <property type="entry name" value="MFS_trans_sf"/>
</dbReference>
<accession>A0AAV0B3A4</accession>
<dbReference type="SUPFAM" id="SSF103473">
    <property type="entry name" value="MFS general substrate transporter"/>
    <property type="match status" value="1"/>
</dbReference>
<evidence type="ECO:0000313" key="10">
    <source>
        <dbReference type="Proteomes" id="UP001153365"/>
    </source>
</evidence>
<comment type="subcellular location">
    <subcellularLocation>
        <location evidence="1">Endomembrane system</location>
        <topology evidence="1">Multi-pass membrane protein</topology>
    </subcellularLocation>
</comment>
<dbReference type="InterPro" id="IPR011701">
    <property type="entry name" value="MFS"/>
</dbReference>
<feature type="transmembrane region" description="Helical" evidence="7">
    <location>
        <begin position="289"/>
        <end position="308"/>
    </location>
</feature>
<feature type="compositionally biased region" description="Basic and acidic residues" evidence="6">
    <location>
        <begin position="15"/>
        <end position="34"/>
    </location>
</feature>
<evidence type="ECO:0000256" key="7">
    <source>
        <dbReference type="SAM" id="Phobius"/>
    </source>
</evidence>
<dbReference type="Gene3D" id="1.20.1250.20">
    <property type="entry name" value="MFS general substrate transporter like domains"/>
    <property type="match status" value="1"/>
</dbReference>
<dbReference type="AlphaFoldDB" id="A0AAV0B3A4"/>
<keyword evidence="4 7" id="KW-1133">Transmembrane helix</keyword>
<evidence type="ECO:0000256" key="1">
    <source>
        <dbReference type="ARBA" id="ARBA00004127"/>
    </source>
</evidence>
<dbReference type="Pfam" id="PF07690">
    <property type="entry name" value="MFS_1"/>
    <property type="match status" value="1"/>
</dbReference>
<dbReference type="GO" id="GO:0015174">
    <property type="term" value="F:basic amino acid transmembrane transporter activity"/>
    <property type="evidence" value="ECO:0007669"/>
    <property type="project" value="TreeGrafter"/>
</dbReference>
<sequence length="590" mass="64365">MAIDETSRLIGTGEEDGKKYWDIDDNSLRRREADTDAEPLADDRPGPRSVSEGELATISVTTHQQHRRQDDLESINDLTDSNQSSSPVSNRRRVAIFCAIWTGVFLGAIDSTIVATLISSISSSFGSSNQLSWLATAYLLSISATGALYGKFSDLMGRRVASLTALSLFTIGTIGCSISSSMNQLIISRFVAGCGGGGIMTTSSIIATDLVRLDQRALIQGFANLCYGIGGALGGPLGGWLNDSFGWRIAFIVQVPILLLAMGLVGFFVNYKIEGQVRDRFELLKRIDLLGSFTFIFTVTSFLLSLSFKNNLQCKWSDPRVYISSICFVIGLKVFIYVESYTALEPVLPIRLLRLRTPLCSVLVNCLSSVLFNLPLWFETVKLTTATHAGLHLIPNSISLSVGSLAAGAWIRSTGCYKNVIVISCFSMVIGAVLLRFKLDDQFHEWIDVIPNGLGFTAITTAVLIAMIATIPSKDMAVATGVSYLFRYIGQVSGVALSGSILQANLAAELRARITGPGSTEIIERIRHQSSSIKYLQDDYIKSSAIQSYKIGLKKVFEFDLMLSILSLMISFGIKSAPIELKKTFNNFKK</sequence>
<dbReference type="GO" id="GO:0000329">
    <property type="term" value="C:fungal-type vacuole membrane"/>
    <property type="evidence" value="ECO:0007669"/>
    <property type="project" value="TreeGrafter"/>
</dbReference>
<dbReference type="EMBL" id="CALTRL010002775">
    <property type="protein sequence ID" value="CAH7676683.1"/>
    <property type="molecule type" value="Genomic_DNA"/>
</dbReference>
<feature type="transmembrane region" description="Helical" evidence="7">
    <location>
        <begin position="247"/>
        <end position="269"/>
    </location>
</feature>
<feature type="transmembrane region" description="Helical" evidence="7">
    <location>
        <begin position="222"/>
        <end position="241"/>
    </location>
</feature>
<feature type="compositionally biased region" description="Polar residues" evidence="6">
    <location>
        <begin position="76"/>
        <end position="87"/>
    </location>
</feature>
<feature type="transmembrane region" description="Helical" evidence="7">
    <location>
        <begin position="320"/>
        <end position="338"/>
    </location>
</feature>
<feature type="transmembrane region" description="Helical" evidence="7">
    <location>
        <begin position="449"/>
        <end position="471"/>
    </location>
</feature>
<reference evidence="9" key="1">
    <citation type="submission" date="2022-06" db="EMBL/GenBank/DDBJ databases">
        <authorList>
            <consortium name="SYNGENTA / RWTH Aachen University"/>
        </authorList>
    </citation>
    <scope>NUCLEOTIDE SEQUENCE</scope>
</reference>
<evidence type="ECO:0000256" key="6">
    <source>
        <dbReference type="SAM" id="MobiDB-lite"/>
    </source>
</evidence>
<evidence type="ECO:0000259" key="8">
    <source>
        <dbReference type="PROSITE" id="PS50850"/>
    </source>
</evidence>
<feature type="transmembrane region" description="Helical" evidence="7">
    <location>
        <begin position="130"/>
        <end position="149"/>
    </location>
</feature>
<name>A0AAV0B3A4_PHAPC</name>
<feature type="region of interest" description="Disordered" evidence="6">
    <location>
        <begin position="1"/>
        <end position="87"/>
    </location>
</feature>
<dbReference type="PROSITE" id="PS50850">
    <property type="entry name" value="MFS"/>
    <property type="match status" value="1"/>
</dbReference>
<gene>
    <name evidence="9" type="ORF">PPACK8108_LOCUS11835</name>
</gene>
<organism evidence="9 10">
    <name type="scientific">Phakopsora pachyrhizi</name>
    <name type="common">Asian soybean rust disease fungus</name>
    <dbReference type="NCBI Taxonomy" id="170000"/>
    <lineage>
        <taxon>Eukaryota</taxon>
        <taxon>Fungi</taxon>
        <taxon>Dikarya</taxon>
        <taxon>Basidiomycota</taxon>
        <taxon>Pucciniomycotina</taxon>
        <taxon>Pucciniomycetes</taxon>
        <taxon>Pucciniales</taxon>
        <taxon>Phakopsoraceae</taxon>
        <taxon>Phakopsora</taxon>
    </lineage>
</organism>
<feature type="domain" description="Major facilitator superfamily (MFS) profile" evidence="8">
    <location>
        <begin position="96"/>
        <end position="579"/>
    </location>
</feature>
<dbReference type="Proteomes" id="UP001153365">
    <property type="component" value="Unassembled WGS sequence"/>
</dbReference>
<evidence type="ECO:0000256" key="3">
    <source>
        <dbReference type="ARBA" id="ARBA00022692"/>
    </source>
</evidence>
<dbReference type="GO" id="GO:0012505">
    <property type="term" value="C:endomembrane system"/>
    <property type="evidence" value="ECO:0007669"/>
    <property type="project" value="UniProtKB-SubCell"/>
</dbReference>
<feature type="transmembrane region" description="Helical" evidence="7">
    <location>
        <begin position="390"/>
        <end position="411"/>
    </location>
</feature>
<proteinExistence type="predicted"/>
<keyword evidence="2" id="KW-0813">Transport</keyword>
<evidence type="ECO:0000313" key="9">
    <source>
        <dbReference type="EMBL" id="CAH7676683.1"/>
    </source>
</evidence>
<feature type="transmembrane region" description="Helical" evidence="7">
    <location>
        <begin position="420"/>
        <end position="437"/>
    </location>
</feature>
<dbReference type="PANTHER" id="PTHR23501:SF191">
    <property type="entry name" value="VACUOLAR BASIC AMINO ACID TRANSPORTER 4"/>
    <property type="match status" value="1"/>
</dbReference>
<protein>
    <submittedName>
        <fullName evidence="9">Major facilitator superfamily domain-containing protein</fullName>
    </submittedName>
</protein>
<evidence type="ECO:0000256" key="2">
    <source>
        <dbReference type="ARBA" id="ARBA00022448"/>
    </source>
</evidence>
<feature type="transmembrane region" description="Helical" evidence="7">
    <location>
        <begin position="94"/>
        <end position="118"/>
    </location>
</feature>
<feature type="transmembrane region" description="Helical" evidence="7">
    <location>
        <begin position="359"/>
        <end position="378"/>
    </location>
</feature>
<keyword evidence="10" id="KW-1185">Reference proteome</keyword>